<dbReference type="OrthoDB" id="8562352at2"/>
<organism evidence="2 3">
    <name type="scientific">Niveispirillum cyanobacteriorum</name>
    <dbReference type="NCBI Taxonomy" id="1612173"/>
    <lineage>
        <taxon>Bacteria</taxon>
        <taxon>Pseudomonadati</taxon>
        <taxon>Pseudomonadota</taxon>
        <taxon>Alphaproteobacteria</taxon>
        <taxon>Rhodospirillales</taxon>
        <taxon>Azospirillaceae</taxon>
        <taxon>Niveispirillum</taxon>
    </lineage>
</organism>
<dbReference type="Proteomes" id="UP000234752">
    <property type="component" value="Chromosome eg_2"/>
</dbReference>
<feature type="transmembrane region" description="Helical" evidence="1">
    <location>
        <begin position="137"/>
        <end position="162"/>
    </location>
</feature>
<keyword evidence="1" id="KW-0472">Membrane</keyword>
<sequence>MGLLPIPRARWTAGRGEGDSVIAKINQPHPGPALYTDEERRRRDASGWTLVQGILAPVQFLVFLISLGLIMRYFATGEGLAMAQMSVVIKTLTLYAIMITGSIWEKEVFGVYLFARPFFWEDVFSMLVLALHSAYLVALWMGGLGAAGLMVLALAAYATYIVNAGQFVWKLRLARLDAARRADALADGSPGSIEAVLSAAGRVS</sequence>
<keyword evidence="1" id="KW-1133">Transmembrane helix</keyword>
<evidence type="ECO:0000256" key="1">
    <source>
        <dbReference type="SAM" id="Phobius"/>
    </source>
</evidence>
<dbReference type="AlphaFoldDB" id="A0A2K9NGS1"/>
<feature type="transmembrane region" description="Helical" evidence="1">
    <location>
        <begin position="81"/>
        <end position="104"/>
    </location>
</feature>
<accession>A0A2K9NGS1</accession>
<dbReference type="GO" id="GO:0016836">
    <property type="term" value="F:hydro-lyase activity"/>
    <property type="evidence" value="ECO:0007669"/>
    <property type="project" value="InterPro"/>
</dbReference>
<dbReference type="KEGG" id="ncb:C0V82_18050"/>
<dbReference type="GO" id="GO:0019685">
    <property type="term" value="P:photosynthesis, dark reaction"/>
    <property type="evidence" value="ECO:0007669"/>
    <property type="project" value="InterPro"/>
</dbReference>
<dbReference type="GO" id="GO:0030494">
    <property type="term" value="P:bacteriochlorophyll biosynthetic process"/>
    <property type="evidence" value="ECO:0007669"/>
    <property type="project" value="InterPro"/>
</dbReference>
<evidence type="ECO:0000313" key="2">
    <source>
        <dbReference type="EMBL" id="AUN32291.1"/>
    </source>
</evidence>
<feature type="transmembrane region" description="Helical" evidence="1">
    <location>
        <begin position="50"/>
        <end position="75"/>
    </location>
</feature>
<dbReference type="EMBL" id="CP025612">
    <property type="protein sequence ID" value="AUN32291.1"/>
    <property type="molecule type" value="Genomic_DNA"/>
</dbReference>
<dbReference type="Pfam" id="PF07284">
    <property type="entry name" value="BCHF"/>
    <property type="match status" value="1"/>
</dbReference>
<dbReference type="NCBIfam" id="TIGR02020">
    <property type="entry name" value="BchF"/>
    <property type="match status" value="1"/>
</dbReference>
<keyword evidence="3" id="KW-1185">Reference proteome</keyword>
<name>A0A2K9NGS1_9PROT</name>
<reference evidence="2 3" key="1">
    <citation type="submission" date="2017-12" db="EMBL/GenBank/DDBJ databases">
        <title>Genomes of bacteria within cyanobacterial aggregates.</title>
        <authorList>
            <person name="Cai H."/>
        </authorList>
    </citation>
    <scope>NUCLEOTIDE SEQUENCE [LARGE SCALE GENOMIC DNA]</scope>
    <source>
        <strain evidence="2 3">TH16</strain>
    </source>
</reference>
<proteinExistence type="predicted"/>
<protein>
    <submittedName>
        <fullName evidence="2">2-vinyl bacteriochlorophyllide hydratase</fullName>
    </submittedName>
</protein>
<gene>
    <name evidence="2" type="primary">bchF</name>
    <name evidence="2" type="ORF">C0V82_18050</name>
</gene>
<feature type="transmembrane region" description="Helical" evidence="1">
    <location>
        <begin position="111"/>
        <end position="131"/>
    </location>
</feature>
<evidence type="ECO:0000313" key="3">
    <source>
        <dbReference type="Proteomes" id="UP000234752"/>
    </source>
</evidence>
<keyword evidence="1" id="KW-0812">Transmembrane</keyword>
<dbReference type="InterPro" id="IPR009905">
    <property type="entry name" value="BCHF"/>
</dbReference>